<dbReference type="eggNOG" id="COG4798">
    <property type="taxonomic scope" value="Bacteria"/>
</dbReference>
<reference evidence="1 2" key="1">
    <citation type="journal article" date="2011" name="J. Bacteriol.">
        <title>Genome sequence of strain IMCC3088, a proteorhodopsin-containing marine bacterium belonging to the OM60/NOR5 clade.</title>
        <authorList>
            <person name="Jang Y."/>
            <person name="Oh H.M."/>
            <person name="Kang I."/>
            <person name="Lee K."/>
            <person name="Yang S.J."/>
            <person name="Cho J.C."/>
        </authorList>
    </citation>
    <scope>NUCLEOTIDE SEQUENCE [LARGE SCALE GENOMIC DNA]</scope>
    <source>
        <strain evidence="1 2">IMCC3088</strain>
    </source>
</reference>
<dbReference type="Proteomes" id="UP000005615">
    <property type="component" value="Unassembled WGS sequence"/>
</dbReference>
<accession>F3L653</accession>
<dbReference type="InterPro" id="IPR029063">
    <property type="entry name" value="SAM-dependent_MTases_sf"/>
</dbReference>
<proteinExistence type="predicted"/>
<dbReference type="AlphaFoldDB" id="F3L653"/>
<protein>
    <submittedName>
        <fullName evidence="1">Uncharacterized protein</fullName>
    </submittedName>
</protein>
<gene>
    <name evidence="1" type="ORF">IMCC3088_718</name>
</gene>
<dbReference type="SUPFAM" id="SSF53335">
    <property type="entry name" value="S-adenosyl-L-methionine-dependent methyltransferases"/>
    <property type="match status" value="1"/>
</dbReference>
<name>F3L653_9GAMM</name>
<evidence type="ECO:0000313" key="2">
    <source>
        <dbReference type="Proteomes" id="UP000005615"/>
    </source>
</evidence>
<organism evidence="1 2">
    <name type="scientific">Aequoribacter fuscus</name>
    <dbReference type="NCBI Taxonomy" id="2518989"/>
    <lineage>
        <taxon>Bacteria</taxon>
        <taxon>Pseudomonadati</taxon>
        <taxon>Pseudomonadota</taxon>
        <taxon>Gammaproteobacteria</taxon>
        <taxon>Cellvibrionales</taxon>
        <taxon>Halieaceae</taxon>
        <taxon>Aequoribacter</taxon>
    </lineage>
</organism>
<dbReference type="OrthoDB" id="9801692at2"/>
<dbReference type="PIRSF" id="PIRSF031679">
    <property type="entry name" value="Mtase_Alr7345_prd"/>
    <property type="match status" value="1"/>
</dbReference>
<dbReference type="InterPro" id="IPR016980">
    <property type="entry name" value="S-AdoMet-dep_MeTrfase_Alr7345"/>
</dbReference>
<comment type="caution">
    <text evidence="1">The sequence shown here is derived from an EMBL/GenBank/DDBJ whole genome shotgun (WGS) entry which is preliminary data.</text>
</comment>
<dbReference type="Gene3D" id="3.40.50.150">
    <property type="entry name" value="Vaccinia Virus protein VP39"/>
    <property type="match status" value="1"/>
</dbReference>
<keyword evidence="2" id="KW-1185">Reference proteome</keyword>
<sequence length="264" mass="28795">MSLFVALFVMATGVSAETSDPWRTALQGEHRSEAAKARDVYRHPRETLEFFGVTPSSTVLEMYPGGGWYTDVLAPLLADNGTLYAAHMGVNESNYARRALGGFLAKLGANGDLYRAVTVTAFNPPGDVLVAPPESVDVALAIRNVHSWMRLATLETALTAVYDALKPGGVFGVVQHRGTPGMSEQEMKDSGYVDPEYLIGLAELIGFELEAESQINANPKDTKDYETGVWTLPPSYRLGDQDRAKYEAIGESDRMTLKFVKPLD</sequence>
<evidence type="ECO:0000313" key="1">
    <source>
        <dbReference type="EMBL" id="EGG28190.1"/>
    </source>
</evidence>
<dbReference type="STRING" id="2518989.IMCC3088_718"/>
<dbReference type="EMBL" id="AEIG01000160">
    <property type="protein sequence ID" value="EGG28190.1"/>
    <property type="molecule type" value="Genomic_DNA"/>
</dbReference>